<dbReference type="Proteomes" id="UP000187172">
    <property type="component" value="Unassembled WGS sequence"/>
</dbReference>
<dbReference type="PANTHER" id="PTHR43037">
    <property type="entry name" value="UNNAMED PRODUCT-RELATED"/>
    <property type="match status" value="1"/>
</dbReference>
<evidence type="ECO:0000256" key="1">
    <source>
        <dbReference type="ARBA" id="ARBA00022729"/>
    </source>
</evidence>
<proteinExistence type="predicted"/>
<reference evidence="3 4" key="1">
    <citation type="submission" date="2016-11" db="EMBL/GenBank/DDBJ databases">
        <title>Paenibacillus species isolates.</title>
        <authorList>
            <person name="Beno S.M."/>
        </authorList>
    </citation>
    <scope>NUCLEOTIDE SEQUENCE [LARGE SCALE GENOMIC DNA]</scope>
    <source>
        <strain evidence="3 4">FSL R5-0378</strain>
    </source>
</reference>
<evidence type="ECO:0000259" key="2">
    <source>
        <dbReference type="Pfam" id="PF01738"/>
    </source>
</evidence>
<feature type="domain" description="Dienelactone hydrolase" evidence="2">
    <location>
        <begin position="91"/>
        <end position="196"/>
    </location>
</feature>
<dbReference type="EMBL" id="MRTP01000001">
    <property type="protein sequence ID" value="OMF59020.1"/>
    <property type="molecule type" value="Genomic_DNA"/>
</dbReference>
<name>A0A1R1F4T0_9BACL</name>
<dbReference type="InterPro" id="IPR002925">
    <property type="entry name" value="Dienelactn_hydro"/>
</dbReference>
<organism evidence="3 4">
    <name type="scientific">Paenibacillus rhizosphaerae</name>
    <dbReference type="NCBI Taxonomy" id="297318"/>
    <lineage>
        <taxon>Bacteria</taxon>
        <taxon>Bacillati</taxon>
        <taxon>Bacillota</taxon>
        <taxon>Bacilli</taxon>
        <taxon>Bacillales</taxon>
        <taxon>Paenibacillaceae</taxon>
        <taxon>Paenibacillus</taxon>
    </lineage>
</organism>
<dbReference type="PANTHER" id="PTHR43037:SF1">
    <property type="entry name" value="BLL1128 PROTEIN"/>
    <property type="match status" value="1"/>
</dbReference>
<gene>
    <name evidence="3" type="ORF">BK138_02435</name>
</gene>
<sequence>MSQSAKRLDKEITKRVKLDYLLHLPEAYESEPEKKWPLILFLHGSGERGSDVELVKVHGIPKLADQDPQFPFIAISPQCPEDSFWAMEEDALMALLEEVEDTYRVDPKRIYLTGLSMGGYGAWQLAAMYPDKWAAVAPICGGMEPKYAEQIKDIPIWAFHGAKDDVVPLSESEQIVNALEEIGGNVKFTVYPDANHDSWTETYANKELYTWLLSHSLS</sequence>
<accession>A0A1R1F4T0</accession>
<dbReference type="GO" id="GO:0016787">
    <property type="term" value="F:hydrolase activity"/>
    <property type="evidence" value="ECO:0007669"/>
    <property type="project" value="InterPro"/>
</dbReference>
<evidence type="ECO:0000313" key="4">
    <source>
        <dbReference type="Proteomes" id="UP000187172"/>
    </source>
</evidence>
<comment type="caution">
    <text evidence="3">The sequence shown here is derived from an EMBL/GenBank/DDBJ whole genome shotgun (WGS) entry which is preliminary data.</text>
</comment>
<evidence type="ECO:0000313" key="3">
    <source>
        <dbReference type="EMBL" id="OMF59020.1"/>
    </source>
</evidence>
<keyword evidence="4" id="KW-1185">Reference proteome</keyword>
<dbReference type="InterPro" id="IPR029058">
    <property type="entry name" value="AB_hydrolase_fold"/>
</dbReference>
<keyword evidence="1" id="KW-0732">Signal</keyword>
<dbReference type="AlphaFoldDB" id="A0A1R1F4T0"/>
<dbReference type="SUPFAM" id="SSF53474">
    <property type="entry name" value="alpha/beta-Hydrolases"/>
    <property type="match status" value="1"/>
</dbReference>
<dbReference type="Gene3D" id="3.40.50.1820">
    <property type="entry name" value="alpha/beta hydrolase"/>
    <property type="match status" value="1"/>
</dbReference>
<dbReference type="InterPro" id="IPR050955">
    <property type="entry name" value="Plant_Biomass_Hydrol_Est"/>
</dbReference>
<dbReference type="STRING" id="297318.BK138_02435"/>
<dbReference type="Pfam" id="PF01738">
    <property type="entry name" value="DLH"/>
    <property type="match status" value="1"/>
</dbReference>
<protein>
    <submittedName>
        <fullName evidence="3">Phospholipase</fullName>
    </submittedName>
</protein>